<reference evidence="2 3" key="1">
    <citation type="submission" date="2019-01" db="EMBL/GenBank/DDBJ databases">
        <title>Pseudoxanthomonas composti sp. nov., isolated from compost.</title>
        <authorList>
            <person name="Yang G."/>
        </authorList>
    </citation>
    <scope>NUCLEOTIDE SEQUENCE [LARGE SCALE GENOMIC DNA]</scope>
    <source>
        <strain evidence="2 3">GSS15</strain>
    </source>
</reference>
<comment type="caution">
    <text evidence="2">The sequence shown here is derived from an EMBL/GenBank/DDBJ whole genome shotgun (WGS) entry which is preliminary data.</text>
</comment>
<keyword evidence="3" id="KW-1185">Reference proteome</keyword>
<dbReference type="EMBL" id="SAWZ01000012">
    <property type="protein sequence ID" value="RXR00347.1"/>
    <property type="molecule type" value="Genomic_DNA"/>
</dbReference>
<name>A0A4Q1JRE2_9GAMM</name>
<proteinExistence type="predicted"/>
<feature type="compositionally biased region" description="Polar residues" evidence="1">
    <location>
        <begin position="233"/>
        <end position="249"/>
    </location>
</feature>
<dbReference type="RefSeq" id="WP_129472484.1">
    <property type="nucleotide sequence ID" value="NZ_SAWZ01000012.1"/>
</dbReference>
<dbReference type="Proteomes" id="UP000289784">
    <property type="component" value="Unassembled WGS sequence"/>
</dbReference>
<accession>A0A4Q1JRE2</accession>
<dbReference type="OrthoDB" id="5979571at2"/>
<organism evidence="2 3">
    <name type="scientific">Pseudoxanthomonas composti</name>
    <dbReference type="NCBI Taxonomy" id="2137479"/>
    <lineage>
        <taxon>Bacteria</taxon>
        <taxon>Pseudomonadati</taxon>
        <taxon>Pseudomonadota</taxon>
        <taxon>Gammaproteobacteria</taxon>
        <taxon>Lysobacterales</taxon>
        <taxon>Lysobacteraceae</taxon>
        <taxon>Pseudoxanthomonas</taxon>
    </lineage>
</organism>
<sequence length="519" mass="54911">MTQAELDRLRVDGPVATARRAAPADYVLHYRLMESTGMVQALGGQQQALDALQAIGNAYQRKAEALVARPPTWRPAAFTGEGMDAGFAGLGMASLGMMMLGGVTTGMVGQMSDAQIAELASQGPLKLGSQGNSVDIKVGQDSIEQTMEYTVGEQGLMGSLKVRARVDLCPDPQGKVTADLSVKSNLALSDKDGIGGFVDTQFKLERWLDDDARLIQTQDGSASEMHIAMSGSEHGQTQSADISLSTGRDGQTRTTEHGQDGFSIFRPDEMAHAGDLLKSAMMLLYITSESLLRQAPWESGRCVQLDVTSDPAKRSGARPNTAYTLMAIPRARSDKAPARGTVSASLSGASTLNPTGKVKADARFDYANPDKRDQRASIAFESRSKRGVGKATLDFDTMQGGYRITLFPGCPGFHGSGEVCDLRKPFSFQGKGGDCNQARSTMSFEPSDDRHGRYRWLTVIGSIKMDYSGSYTIETTEDGALIRTSASGCATGPGGRACGGTAPGIPLVRSADSCGAAGG</sequence>
<feature type="region of interest" description="Disordered" evidence="1">
    <location>
        <begin position="229"/>
        <end position="263"/>
    </location>
</feature>
<feature type="compositionally biased region" description="Basic and acidic residues" evidence="1">
    <location>
        <begin position="250"/>
        <end position="259"/>
    </location>
</feature>
<evidence type="ECO:0000313" key="2">
    <source>
        <dbReference type="EMBL" id="RXR00347.1"/>
    </source>
</evidence>
<dbReference type="AlphaFoldDB" id="A0A4Q1JRE2"/>
<evidence type="ECO:0000313" key="3">
    <source>
        <dbReference type="Proteomes" id="UP000289784"/>
    </source>
</evidence>
<gene>
    <name evidence="2" type="ORF">EPA99_17230</name>
</gene>
<protein>
    <submittedName>
        <fullName evidence="2">Uncharacterized protein</fullName>
    </submittedName>
</protein>
<evidence type="ECO:0000256" key="1">
    <source>
        <dbReference type="SAM" id="MobiDB-lite"/>
    </source>
</evidence>